<dbReference type="CDD" id="cd00854">
    <property type="entry name" value="NagA"/>
    <property type="match status" value="1"/>
</dbReference>
<dbReference type="RefSeq" id="WP_030533649.1">
    <property type="nucleotide sequence ID" value="NZ_JOIJ01000016.1"/>
</dbReference>
<dbReference type="AlphaFoldDB" id="A0A660CKD9"/>
<evidence type="ECO:0000256" key="6">
    <source>
        <dbReference type="ARBA" id="ARBA00023277"/>
    </source>
</evidence>
<dbReference type="InterPro" id="IPR032466">
    <property type="entry name" value="Metal_Hydrolase"/>
</dbReference>
<organism evidence="14 15">
    <name type="scientific">Prauserella rugosa</name>
    <dbReference type="NCBI Taxonomy" id="43354"/>
    <lineage>
        <taxon>Bacteria</taxon>
        <taxon>Bacillati</taxon>
        <taxon>Actinomycetota</taxon>
        <taxon>Actinomycetes</taxon>
        <taxon>Pseudonocardiales</taxon>
        <taxon>Pseudonocardiaceae</taxon>
        <taxon>Prauserella</taxon>
    </lineage>
</organism>
<evidence type="ECO:0000313" key="14">
    <source>
        <dbReference type="EMBL" id="TWH21495.1"/>
    </source>
</evidence>
<protein>
    <recommendedName>
        <fullName evidence="3">N-acetylglucosamine-6-phosphate deacetylase</fullName>
        <ecNumber evidence="2">3.5.1.25</ecNumber>
    </recommendedName>
</protein>
<dbReference type="PANTHER" id="PTHR11113">
    <property type="entry name" value="N-ACETYLGLUCOSAMINE-6-PHOSPHATE DEACETYLASE"/>
    <property type="match status" value="1"/>
</dbReference>
<comment type="pathway">
    <text evidence="8">Amino-sugar metabolism; N-acetylneuraminate degradation; D-fructose 6-phosphate from N-acetylneuraminate: step 4/5.</text>
</comment>
<dbReference type="Gene3D" id="3.20.20.140">
    <property type="entry name" value="Metal-dependent hydrolases"/>
    <property type="match status" value="1"/>
</dbReference>
<evidence type="ECO:0000256" key="9">
    <source>
        <dbReference type="PIRNR" id="PIRNR038994"/>
    </source>
</evidence>
<dbReference type="GO" id="GO:0008448">
    <property type="term" value="F:N-acetylglucosamine-6-phosphate deacetylase activity"/>
    <property type="evidence" value="ECO:0007669"/>
    <property type="project" value="UniProtKB-EC"/>
</dbReference>
<evidence type="ECO:0000256" key="8">
    <source>
        <dbReference type="ARBA" id="ARBA00060590"/>
    </source>
</evidence>
<dbReference type="Gene3D" id="2.30.40.10">
    <property type="entry name" value="Urease, subunit C, domain 1"/>
    <property type="match status" value="1"/>
</dbReference>
<dbReference type="Pfam" id="PF01979">
    <property type="entry name" value="Amidohydro_1"/>
    <property type="match status" value="1"/>
</dbReference>
<evidence type="ECO:0000256" key="5">
    <source>
        <dbReference type="ARBA" id="ARBA00022801"/>
    </source>
</evidence>
<dbReference type="GO" id="GO:0006046">
    <property type="term" value="P:N-acetylglucosamine catabolic process"/>
    <property type="evidence" value="ECO:0007669"/>
    <property type="project" value="TreeGrafter"/>
</dbReference>
<comment type="caution">
    <text evidence="14">The sequence shown here is derived from an EMBL/GenBank/DDBJ whole genome shotgun (WGS) entry which is preliminary data.</text>
</comment>
<keyword evidence="15" id="KW-1185">Reference proteome</keyword>
<keyword evidence="6 9" id="KW-0119">Carbohydrate metabolism</keyword>
<dbReference type="NCBIfam" id="TIGR00221">
    <property type="entry name" value="nagA"/>
    <property type="match status" value="1"/>
</dbReference>
<gene>
    <name evidence="14" type="ORF">JD82_03359</name>
</gene>
<dbReference type="PIRSF" id="PIRSF038994">
    <property type="entry name" value="NagA"/>
    <property type="match status" value="1"/>
</dbReference>
<comment type="catalytic activity">
    <reaction evidence="7">
        <text>N-acetyl-D-glucosamine 6-phosphate + H2O = D-glucosamine 6-phosphate + acetate</text>
        <dbReference type="Rhea" id="RHEA:22936"/>
        <dbReference type="ChEBI" id="CHEBI:15377"/>
        <dbReference type="ChEBI" id="CHEBI:30089"/>
        <dbReference type="ChEBI" id="CHEBI:57513"/>
        <dbReference type="ChEBI" id="CHEBI:58725"/>
        <dbReference type="EC" id="3.5.1.25"/>
    </reaction>
</comment>
<name>A0A660CKD9_9PSEU</name>
<dbReference type="GO" id="GO:0046872">
    <property type="term" value="F:metal ion binding"/>
    <property type="evidence" value="ECO:0007669"/>
    <property type="project" value="UniProtKB-KW"/>
</dbReference>
<dbReference type="EMBL" id="VLJV01000001">
    <property type="protein sequence ID" value="TWH21495.1"/>
    <property type="molecule type" value="Genomic_DNA"/>
</dbReference>
<feature type="binding site" evidence="12">
    <location>
        <position position="135"/>
    </location>
    <ligand>
        <name>Zn(2+)</name>
        <dbReference type="ChEBI" id="CHEBI:29105"/>
    </ligand>
</feature>
<evidence type="ECO:0000256" key="3">
    <source>
        <dbReference type="ARBA" id="ARBA00018029"/>
    </source>
</evidence>
<dbReference type="PANTHER" id="PTHR11113:SF14">
    <property type="entry name" value="N-ACETYLGLUCOSAMINE-6-PHOSPHATE DEACETYLASE"/>
    <property type="match status" value="1"/>
</dbReference>
<dbReference type="EC" id="3.5.1.25" evidence="2"/>
<evidence type="ECO:0000256" key="7">
    <source>
        <dbReference type="ARBA" id="ARBA00047647"/>
    </source>
</evidence>
<dbReference type="Proteomes" id="UP000317303">
    <property type="component" value="Unassembled WGS sequence"/>
</dbReference>
<evidence type="ECO:0000259" key="13">
    <source>
        <dbReference type="Pfam" id="PF01979"/>
    </source>
</evidence>
<dbReference type="FunFam" id="3.20.20.140:FF:000004">
    <property type="entry name" value="N-acetylglucosamine-6-phosphate deacetylase"/>
    <property type="match status" value="1"/>
</dbReference>
<evidence type="ECO:0000256" key="11">
    <source>
        <dbReference type="PIRSR" id="PIRSR038994-2"/>
    </source>
</evidence>
<reference evidence="14 15" key="1">
    <citation type="submission" date="2019-07" db="EMBL/GenBank/DDBJ databases">
        <title>R&amp;d 2014.</title>
        <authorList>
            <person name="Klenk H.-P."/>
        </authorList>
    </citation>
    <scope>NUCLEOTIDE SEQUENCE [LARGE SCALE GENOMIC DNA]</scope>
    <source>
        <strain evidence="14 15">DSM 43194</strain>
    </source>
</reference>
<comment type="cofactor">
    <cofactor evidence="12">
        <name>a divalent metal cation</name>
        <dbReference type="ChEBI" id="CHEBI:60240"/>
    </cofactor>
    <text evidence="12">Binds 1 divalent metal cation per subunit.</text>
</comment>
<dbReference type="InterPro" id="IPR006680">
    <property type="entry name" value="Amidohydro-rel"/>
</dbReference>
<feature type="binding site" evidence="11">
    <location>
        <position position="255"/>
    </location>
    <ligand>
        <name>substrate</name>
    </ligand>
</feature>
<dbReference type="SUPFAM" id="SSF51556">
    <property type="entry name" value="Metallo-dependent hydrolases"/>
    <property type="match status" value="1"/>
</dbReference>
<proteinExistence type="inferred from homology"/>
<feature type="binding site" evidence="11">
    <location>
        <position position="231"/>
    </location>
    <ligand>
        <name>substrate</name>
    </ligand>
</feature>
<dbReference type="InterPro" id="IPR011059">
    <property type="entry name" value="Metal-dep_hydrolase_composite"/>
</dbReference>
<evidence type="ECO:0000313" key="15">
    <source>
        <dbReference type="Proteomes" id="UP000317303"/>
    </source>
</evidence>
<evidence type="ECO:0000256" key="1">
    <source>
        <dbReference type="ARBA" id="ARBA00010716"/>
    </source>
</evidence>
<dbReference type="SUPFAM" id="SSF51338">
    <property type="entry name" value="Composite domain of metallo-dependent hydrolases"/>
    <property type="match status" value="1"/>
</dbReference>
<evidence type="ECO:0000256" key="12">
    <source>
        <dbReference type="PIRSR" id="PIRSR038994-3"/>
    </source>
</evidence>
<feature type="active site" description="Proton donor/acceptor" evidence="10">
    <location>
        <position position="278"/>
    </location>
</feature>
<keyword evidence="4 12" id="KW-0479">Metal-binding</keyword>
<evidence type="ECO:0000256" key="10">
    <source>
        <dbReference type="PIRSR" id="PIRSR038994-1"/>
    </source>
</evidence>
<feature type="binding site" evidence="12">
    <location>
        <position position="199"/>
    </location>
    <ligand>
        <name>Zn(2+)</name>
        <dbReference type="ChEBI" id="CHEBI:29105"/>
    </ligand>
</feature>
<dbReference type="OrthoDB" id="9776488at2"/>
<feature type="binding site" evidence="11">
    <location>
        <position position="146"/>
    </location>
    <ligand>
        <name>substrate</name>
    </ligand>
</feature>
<feature type="binding site" evidence="12">
    <location>
        <position position="220"/>
    </location>
    <ligand>
        <name>Zn(2+)</name>
        <dbReference type="ChEBI" id="CHEBI:29105"/>
    </ligand>
</feature>
<feature type="binding site" evidence="11">
    <location>
        <begin position="223"/>
        <end position="224"/>
    </location>
    <ligand>
        <name>substrate</name>
    </ligand>
</feature>
<accession>A0A660CKD9</accession>
<sequence length="388" mass="39768">MSSPHDTATPPPDLVLAGGRIALPSGVVDDGWIAVSGDTIVATGTSAPPTGPRVELGGDLVVPGFVDMHCHGGGGASFSTTDPAEAARAVLAHRRHGTTTMLASLVSEPIATLTDQIAALSELVTDGLLTGIHLEGPFLAESRCGAHDPAVLRAPDGDAVSTLLDAGPVSMVTLAPELPGGVKAVRQVSEAGVLAAVGHTDARRDELRAAVNAGATVATHLFNAMRPLHHREPGAVGVLLDDERVTVELISDLIHVHPDVLHLAATHAGRGRTTLITDAMSAAGAPDGRYTLGALDVEVRDGVATLPDSGALAGSTLTMDAAFRNVVHDVGLDIADAVHATSLRPAELLGISDLVGQIADGLRADLVVLDDNLRTRRVMHAGRWVTGE</sequence>
<keyword evidence="5 9" id="KW-0378">Hydrolase</keyword>
<dbReference type="InterPro" id="IPR003764">
    <property type="entry name" value="GlcNAc_6-P_deAcase"/>
</dbReference>
<feature type="binding site" evidence="11">
    <location>
        <begin position="312"/>
        <end position="314"/>
    </location>
    <ligand>
        <name>substrate</name>
    </ligand>
</feature>
<evidence type="ECO:0000256" key="2">
    <source>
        <dbReference type="ARBA" id="ARBA00011899"/>
    </source>
</evidence>
<comment type="similarity">
    <text evidence="1 9">Belongs to the metallo-dependent hydrolases superfamily. NagA family.</text>
</comment>
<evidence type="ECO:0000256" key="4">
    <source>
        <dbReference type="ARBA" id="ARBA00022723"/>
    </source>
</evidence>
<feature type="domain" description="Amidohydrolase-related" evidence="13">
    <location>
        <begin position="60"/>
        <end position="385"/>
    </location>
</feature>